<dbReference type="GO" id="GO:0006629">
    <property type="term" value="P:lipid metabolic process"/>
    <property type="evidence" value="ECO:0007669"/>
    <property type="project" value="InterPro"/>
</dbReference>
<feature type="domain" description="Fungal lipase-type" evidence="2">
    <location>
        <begin position="21"/>
        <end position="93"/>
    </location>
</feature>
<dbReference type="KEGG" id="mng:MNEG_6828"/>
<name>A0A0D2MD75_9CHLO</name>
<dbReference type="InterPro" id="IPR002921">
    <property type="entry name" value="Fungal_lipase-type"/>
</dbReference>
<dbReference type="EMBL" id="KK101369">
    <property type="protein sequence ID" value="KIZ01130.1"/>
    <property type="molecule type" value="Genomic_DNA"/>
</dbReference>
<dbReference type="InterPro" id="IPR029058">
    <property type="entry name" value="AB_hydrolase_fold"/>
</dbReference>
<dbReference type="Pfam" id="PF01764">
    <property type="entry name" value="Lipase_3"/>
    <property type="match status" value="1"/>
</dbReference>
<protein>
    <recommendedName>
        <fullName evidence="2">Fungal lipase-type domain-containing protein</fullName>
    </recommendedName>
</protein>
<dbReference type="AlphaFoldDB" id="A0A0D2MD75"/>
<dbReference type="OrthoDB" id="508212at2759"/>
<dbReference type="GeneID" id="25739704"/>
<keyword evidence="4" id="KW-1185">Reference proteome</keyword>
<evidence type="ECO:0000313" key="3">
    <source>
        <dbReference type="EMBL" id="KIZ01130.1"/>
    </source>
</evidence>
<dbReference type="Gene3D" id="3.40.50.1820">
    <property type="entry name" value="alpha/beta hydrolase"/>
    <property type="match status" value="1"/>
</dbReference>
<evidence type="ECO:0000313" key="4">
    <source>
        <dbReference type="Proteomes" id="UP000054498"/>
    </source>
</evidence>
<accession>A0A0D2MD75</accession>
<dbReference type="Proteomes" id="UP000054498">
    <property type="component" value="Unassembled WGS sequence"/>
</dbReference>
<dbReference type="RefSeq" id="XP_013900149.1">
    <property type="nucleotide sequence ID" value="XM_014044695.1"/>
</dbReference>
<feature type="region of interest" description="Disordered" evidence="1">
    <location>
        <begin position="297"/>
        <end position="317"/>
    </location>
</feature>
<reference evidence="3 4" key="1">
    <citation type="journal article" date="2013" name="BMC Genomics">
        <title>Reconstruction of the lipid metabolism for the microalga Monoraphidium neglectum from its genome sequence reveals characteristics suitable for biofuel production.</title>
        <authorList>
            <person name="Bogen C."/>
            <person name="Al-Dilaimi A."/>
            <person name="Albersmeier A."/>
            <person name="Wichmann J."/>
            <person name="Grundmann M."/>
            <person name="Rupp O."/>
            <person name="Lauersen K.J."/>
            <person name="Blifernez-Klassen O."/>
            <person name="Kalinowski J."/>
            <person name="Goesmann A."/>
            <person name="Mussgnug J.H."/>
            <person name="Kruse O."/>
        </authorList>
    </citation>
    <scope>NUCLEOTIDE SEQUENCE [LARGE SCALE GENOMIC DNA]</scope>
    <source>
        <strain evidence="3 4">SAG 48.87</strain>
    </source>
</reference>
<organism evidence="3 4">
    <name type="scientific">Monoraphidium neglectum</name>
    <dbReference type="NCBI Taxonomy" id="145388"/>
    <lineage>
        <taxon>Eukaryota</taxon>
        <taxon>Viridiplantae</taxon>
        <taxon>Chlorophyta</taxon>
        <taxon>core chlorophytes</taxon>
        <taxon>Chlorophyceae</taxon>
        <taxon>CS clade</taxon>
        <taxon>Sphaeropleales</taxon>
        <taxon>Selenastraceae</taxon>
        <taxon>Monoraphidium</taxon>
    </lineage>
</organism>
<gene>
    <name evidence="3" type="ORF">MNEG_6828</name>
</gene>
<dbReference type="SUPFAM" id="SSF53474">
    <property type="entry name" value="alpha/beta-Hydrolases"/>
    <property type="match status" value="1"/>
</dbReference>
<sequence>MWPHVRLALENEVLSGPRIRHVMFAGHSMGAAAATLASYAAQRFLDANRPGLVVSALMAACPNVGNTAFARSHGSLVNSRRFTFINDAITLLPCAGGDGPRGMPACATTTVRTDAGLAPKQTTWTGYAPGYGSIVVDGEYMPVQSAAWAKTDRLPMLDVGAAEALTAAGHVCSYDCFFSQCWSTASGAPVGSSCLLANATSRELATHSYCYGGKGVSKGQPVLMIYEMAPAVAPRVAVDSARGIDCARRFQHASSIGINIGALGAGVSTPAAAAQRHRRGPRRGARRLGCLEAHMQSRGALARQPHRRVHKGVPPGRTRAAPLRLRYICACHETWFAGEQEEKGGERLTHSTTS</sequence>
<proteinExistence type="predicted"/>
<evidence type="ECO:0000259" key="2">
    <source>
        <dbReference type="Pfam" id="PF01764"/>
    </source>
</evidence>
<evidence type="ECO:0000256" key="1">
    <source>
        <dbReference type="SAM" id="MobiDB-lite"/>
    </source>
</evidence>